<dbReference type="EMBL" id="JACIIU010000002">
    <property type="protein sequence ID" value="MBB6260114.1"/>
    <property type="molecule type" value="Genomic_DNA"/>
</dbReference>
<feature type="binding site" evidence="5">
    <location>
        <position position="72"/>
    </location>
    <ligand>
        <name>Mg(2+)</name>
        <dbReference type="ChEBI" id="CHEBI:18420"/>
        <label>1</label>
        <note>catalytic</note>
    </ligand>
</feature>
<sequence>MTFNENEIDWLAGVLADAAKAEIMPRFRKLDAGDIKQKTTAYDLVTEADINAEKYITRVLSEKFPDAIVLGEEAVSAGAAHLESLHDADLAFVIDPVDGTYNFASGVPLFGVMMSVLAKGETVAGIIYDPMGQDYIMAVRGGGAYHVQAARRRALKVAAAQDVSQMLGSVSWQYMEEPLRSKIAGNQAKFMSQIGYRCAAHEYRLLADGHAHFAVYNKLMPWDHLAGSLIHTEAGGYAARFDGSRYLPQHVDGGLIVAPDQESWHAIKATLWS</sequence>
<dbReference type="PRINTS" id="PR00377">
    <property type="entry name" value="IMPHPHTASES"/>
</dbReference>
<dbReference type="Pfam" id="PF00459">
    <property type="entry name" value="Inositol_P"/>
    <property type="match status" value="1"/>
</dbReference>
<proteinExistence type="inferred from homology"/>
<evidence type="ECO:0000256" key="2">
    <source>
        <dbReference type="ARBA" id="ARBA00022723"/>
    </source>
</evidence>
<dbReference type="GO" id="GO:0046872">
    <property type="term" value="F:metal ion binding"/>
    <property type="evidence" value="ECO:0007669"/>
    <property type="project" value="UniProtKB-KW"/>
</dbReference>
<keyword evidence="2 5" id="KW-0479">Metal-binding</keyword>
<dbReference type="InterPro" id="IPR000760">
    <property type="entry name" value="Inositol_monophosphatase-like"/>
</dbReference>
<dbReference type="Gene3D" id="3.40.190.80">
    <property type="match status" value="1"/>
</dbReference>
<protein>
    <submittedName>
        <fullName evidence="6">Fructose-1,6-bisphosphatase/inositol monophosphatase family enzyme</fullName>
    </submittedName>
</protein>
<dbReference type="Gene3D" id="3.30.540.10">
    <property type="entry name" value="Fructose-1,6-Bisphosphatase, subunit A, domain 1"/>
    <property type="match status" value="1"/>
</dbReference>
<dbReference type="PANTHER" id="PTHR20854">
    <property type="entry name" value="INOSITOL MONOPHOSPHATASE"/>
    <property type="match status" value="1"/>
</dbReference>
<evidence type="ECO:0000256" key="1">
    <source>
        <dbReference type="ARBA" id="ARBA00009759"/>
    </source>
</evidence>
<reference evidence="6 7" key="1">
    <citation type="submission" date="2020-08" db="EMBL/GenBank/DDBJ databases">
        <title>Genomic Encyclopedia of Type Strains, Phase IV (KMG-IV): sequencing the most valuable type-strain genomes for metagenomic binning, comparative biology and taxonomic classification.</title>
        <authorList>
            <person name="Goeker M."/>
        </authorList>
    </citation>
    <scope>NUCLEOTIDE SEQUENCE [LARGE SCALE GENOMIC DNA]</scope>
    <source>
        <strain evidence="6 7">DSM 22336</strain>
    </source>
</reference>
<dbReference type="GO" id="GO:0008934">
    <property type="term" value="F:inositol monophosphate 1-phosphatase activity"/>
    <property type="evidence" value="ECO:0007669"/>
    <property type="project" value="TreeGrafter"/>
</dbReference>
<keyword evidence="3" id="KW-0378">Hydrolase</keyword>
<keyword evidence="4 5" id="KW-0460">Magnesium</keyword>
<dbReference type="AlphaFoldDB" id="A0A841M3D8"/>
<dbReference type="GO" id="GO:0006020">
    <property type="term" value="P:inositol metabolic process"/>
    <property type="evidence" value="ECO:0007669"/>
    <property type="project" value="TreeGrafter"/>
</dbReference>
<evidence type="ECO:0000313" key="6">
    <source>
        <dbReference type="EMBL" id="MBB6260114.1"/>
    </source>
</evidence>
<evidence type="ECO:0000256" key="3">
    <source>
        <dbReference type="ARBA" id="ARBA00022801"/>
    </source>
</evidence>
<accession>A0A841M3D8</accession>
<evidence type="ECO:0000313" key="7">
    <source>
        <dbReference type="Proteomes" id="UP000555393"/>
    </source>
</evidence>
<keyword evidence="7" id="KW-1185">Reference proteome</keyword>
<name>A0A841M3D8_9HYPH</name>
<dbReference type="Proteomes" id="UP000555393">
    <property type="component" value="Unassembled WGS sequence"/>
</dbReference>
<organism evidence="6 7">
    <name type="scientific">Paenochrobactrum gallinarii</name>
    <dbReference type="NCBI Taxonomy" id="643673"/>
    <lineage>
        <taxon>Bacteria</taxon>
        <taxon>Pseudomonadati</taxon>
        <taxon>Pseudomonadota</taxon>
        <taxon>Alphaproteobacteria</taxon>
        <taxon>Hyphomicrobiales</taxon>
        <taxon>Brucellaceae</taxon>
        <taxon>Paenochrobactrum</taxon>
    </lineage>
</organism>
<comment type="caution">
    <text evidence="6">The sequence shown here is derived from an EMBL/GenBank/DDBJ whole genome shotgun (WGS) entry which is preliminary data.</text>
</comment>
<gene>
    <name evidence="6" type="ORF">FHS77_000638</name>
</gene>
<dbReference type="GO" id="GO:0007165">
    <property type="term" value="P:signal transduction"/>
    <property type="evidence" value="ECO:0007669"/>
    <property type="project" value="TreeGrafter"/>
</dbReference>
<feature type="binding site" evidence="5">
    <location>
        <position position="98"/>
    </location>
    <ligand>
        <name>Mg(2+)</name>
        <dbReference type="ChEBI" id="CHEBI:18420"/>
        <label>1</label>
        <note>catalytic</note>
    </ligand>
</feature>
<comment type="similarity">
    <text evidence="1">Belongs to the inositol monophosphatase superfamily.</text>
</comment>
<dbReference type="PROSITE" id="PS00629">
    <property type="entry name" value="IMP_1"/>
    <property type="match status" value="1"/>
</dbReference>
<comment type="cofactor">
    <cofactor evidence="5">
        <name>Mg(2+)</name>
        <dbReference type="ChEBI" id="CHEBI:18420"/>
    </cofactor>
</comment>
<dbReference type="PANTHER" id="PTHR20854:SF4">
    <property type="entry name" value="INOSITOL-1-MONOPHOSPHATASE-RELATED"/>
    <property type="match status" value="1"/>
</dbReference>
<feature type="binding site" evidence="5">
    <location>
        <position position="95"/>
    </location>
    <ligand>
        <name>Mg(2+)</name>
        <dbReference type="ChEBI" id="CHEBI:18420"/>
        <label>1</label>
        <note>catalytic</note>
    </ligand>
</feature>
<dbReference type="RefSeq" id="WP_184219887.1">
    <property type="nucleotide sequence ID" value="NZ_JACIIU010000002.1"/>
</dbReference>
<feature type="binding site" evidence="5">
    <location>
        <position position="223"/>
    </location>
    <ligand>
        <name>Mg(2+)</name>
        <dbReference type="ChEBI" id="CHEBI:18420"/>
        <label>1</label>
        <note>catalytic</note>
    </ligand>
</feature>
<evidence type="ECO:0000256" key="4">
    <source>
        <dbReference type="ARBA" id="ARBA00022842"/>
    </source>
</evidence>
<dbReference type="InterPro" id="IPR020583">
    <property type="entry name" value="Inositol_monoP_metal-BS"/>
</dbReference>
<dbReference type="SUPFAM" id="SSF56655">
    <property type="entry name" value="Carbohydrate phosphatase"/>
    <property type="match status" value="1"/>
</dbReference>
<evidence type="ECO:0000256" key="5">
    <source>
        <dbReference type="PIRSR" id="PIRSR600760-2"/>
    </source>
</evidence>